<accession>A0A8D0BG56</accession>
<dbReference type="Ensembl" id="ENSSMRT00000009460.1">
    <property type="protein sequence ID" value="ENSSMRP00000008101.1"/>
    <property type="gene ID" value="ENSSMRG00000006493.1"/>
</dbReference>
<evidence type="ECO:0000313" key="1">
    <source>
        <dbReference type="Ensembl" id="ENSSMRP00000008101.1"/>
    </source>
</evidence>
<dbReference type="Proteomes" id="UP000694421">
    <property type="component" value="Unplaced"/>
</dbReference>
<name>A0A8D0BG56_SALMN</name>
<reference evidence="1" key="2">
    <citation type="submission" date="2025-09" db="UniProtKB">
        <authorList>
            <consortium name="Ensembl"/>
        </authorList>
    </citation>
    <scope>IDENTIFICATION</scope>
</reference>
<proteinExistence type="predicted"/>
<sequence length="77" mass="9438">SGFYCRSLHKKKVKRNFPQNMFRYQKSHHRLEVSLDVLLYVAVIVVYHRIMVESWLTVWEPPWRKQHVDPSMKEEKP</sequence>
<organism evidence="1 2">
    <name type="scientific">Salvator merianae</name>
    <name type="common">Argentine black and white tegu</name>
    <name type="synonym">Tupinambis merianae</name>
    <dbReference type="NCBI Taxonomy" id="96440"/>
    <lineage>
        <taxon>Eukaryota</taxon>
        <taxon>Metazoa</taxon>
        <taxon>Chordata</taxon>
        <taxon>Craniata</taxon>
        <taxon>Vertebrata</taxon>
        <taxon>Euteleostomi</taxon>
        <taxon>Lepidosauria</taxon>
        <taxon>Squamata</taxon>
        <taxon>Bifurcata</taxon>
        <taxon>Unidentata</taxon>
        <taxon>Episquamata</taxon>
        <taxon>Laterata</taxon>
        <taxon>Teiioidea</taxon>
        <taxon>Teiidae</taxon>
        <taxon>Salvator</taxon>
    </lineage>
</organism>
<protein>
    <submittedName>
        <fullName evidence="1">Uncharacterized protein</fullName>
    </submittedName>
</protein>
<evidence type="ECO:0000313" key="2">
    <source>
        <dbReference type="Proteomes" id="UP000694421"/>
    </source>
</evidence>
<keyword evidence="2" id="KW-1185">Reference proteome</keyword>
<dbReference type="AlphaFoldDB" id="A0A8D0BG56"/>
<reference evidence="1" key="1">
    <citation type="submission" date="2025-08" db="UniProtKB">
        <authorList>
            <consortium name="Ensembl"/>
        </authorList>
    </citation>
    <scope>IDENTIFICATION</scope>
</reference>